<keyword evidence="1" id="KW-0472">Membrane</keyword>
<keyword evidence="1" id="KW-0812">Transmembrane</keyword>
<sequence length="226" mass="24966">MKEKKVNPFTTVTPLSKLVALTLFVSLPFIGAYVGIRFQKSVTVQPVVINKSCEQCVPQNNTKKPAEEPRLIMEKKVAGGRIAAYRPTGNAADDVFYIALEVGKYIPEIYSSASSTFSEDGLFAIVNSKLFVVNGQTNKIDVYNIMPEGVSEEDYNFSSLGYLESIDLPRYRLGTLYRLECVTQDCLVSTAFHLEAGCGMNLNVNTKEFSNIQCGGMGGEIIPERY</sequence>
<name>A0A3A4ZJQ2_UNCKA</name>
<gene>
    <name evidence="2" type="ORF">C4561_03320</name>
</gene>
<reference evidence="2 3" key="1">
    <citation type="journal article" date="2017" name="ISME J.">
        <title>Energy and carbon metabolisms in a deep terrestrial subsurface fluid microbial community.</title>
        <authorList>
            <person name="Momper L."/>
            <person name="Jungbluth S.P."/>
            <person name="Lee M.D."/>
            <person name="Amend J.P."/>
        </authorList>
    </citation>
    <scope>NUCLEOTIDE SEQUENCE [LARGE SCALE GENOMIC DNA]</scope>
    <source>
        <strain evidence="2">SURF_46</strain>
    </source>
</reference>
<comment type="caution">
    <text evidence="2">The sequence shown here is derived from an EMBL/GenBank/DDBJ whole genome shotgun (WGS) entry which is preliminary data.</text>
</comment>
<dbReference type="AlphaFoldDB" id="A0A3A4ZJQ2"/>
<evidence type="ECO:0000313" key="2">
    <source>
        <dbReference type="EMBL" id="RJR26786.1"/>
    </source>
</evidence>
<dbReference type="EMBL" id="QZJF01000017">
    <property type="protein sequence ID" value="RJR26786.1"/>
    <property type="molecule type" value="Genomic_DNA"/>
</dbReference>
<protein>
    <submittedName>
        <fullName evidence="2">Uncharacterized protein</fullName>
    </submittedName>
</protein>
<evidence type="ECO:0000313" key="3">
    <source>
        <dbReference type="Proteomes" id="UP000265540"/>
    </source>
</evidence>
<accession>A0A3A4ZJQ2</accession>
<dbReference type="Proteomes" id="UP000265540">
    <property type="component" value="Unassembled WGS sequence"/>
</dbReference>
<organism evidence="2 3">
    <name type="scientific">candidate division WWE3 bacterium</name>
    <dbReference type="NCBI Taxonomy" id="2053526"/>
    <lineage>
        <taxon>Bacteria</taxon>
        <taxon>Katanobacteria</taxon>
    </lineage>
</organism>
<proteinExistence type="predicted"/>
<keyword evidence="1" id="KW-1133">Transmembrane helix</keyword>
<feature type="transmembrane region" description="Helical" evidence="1">
    <location>
        <begin position="18"/>
        <end position="36"/>
    </location>
</feature>
<evidence type="ECO:0000256" key="1">
    <source>
        <dbReference type="SAM" id="Phobius"/>
    </source>
</evidence>